<name>A0A317YNA3_STAPS</name>
<feature type="domain" description="Phage conserved hypothetical protein C-terminal" evidence="2">
    <location>
        <begin position="161"/>
        <end position="232"/>
    </location>
</feature>
<reference evidence="3 4" key="1">
    <citation type="journal article" date="2018" name="Vet. Microbiol.">
        <title>Clonal diversity and geographic distribution of methicillin-resistant Staphylococcus pseudintermedius from Australian animals: Discovery of novel sequence types.</title>
        <authorList>
            <person name="Worthing K.A."/>
            <person name="Abraham S."/>
            <person name="Coombs G.W."/>
            <person name="Pang S."/>
            <person name="Saputra S."/>
            <person name="Jordan D."/>
            <person name="Trott D.J."/>
            <person name="Norris J.M."/>
        </authorList>
    </citation>
    <scope>NUCLEOTIDE SEQUENCE [LARGE SCALE GENOMIC DNA]</scope>
    <source>
        <strain evidence="3 4">ST525 1</strain>
    </source>
</reference>
<dbReference type="InterPro" id="IPR011741">
    <property type="entry name" value="Phg_2220_C"/>
</dbReference>
<feature type="compositionally biased region" description="Low complexity" evidence="1">
    <location>
        <begin position="126"/>
        <end position="152"/>
    </location>
</feature>
<dbReference type="AlphaFoldDB" id="A0A317YNA3"/>
<evidence type="ECO:0000256" key="1">
    <source>
        <dbReference type="SAM" id="MobiDB-lite"/>
    </source>
</evidence>
<dbReference type="Pfam" id="PF13730">
    <property type="entry name" value="HTH_36"/>
    <property type="match status" value="1"/>
</dbReference>
<dbReference type="RefSeq" id="WP_110179335.1">
    <property type="nucleotide sequence ID" value="NZ_CP031561.1"/>
</dbReference>
<sequence length="255" mass="29428">MATFRVYKESGNFVTVHKHFIYDSNLSAKAKGILLYLLSRPDDWKIYTSEIEKNMSDGQKSINSGVNELIKNKYIHRTQKRNEAGVFKGYEYLVYEKPTEMPFSENGLSANGFSENGKPENRKGQTTNNNSTNNDLTNNNLTNNDGNTLSGNPTAYPYREVINYLNKQTGKQYKSTTKKNQTVIRARTDEGFTLDDFKKVIDNKVAEWKGTDMEKYLRPETLFGTKFEGYLNQTPKLSGVDQLERMKYDMSYWEE</sequence>
<accession>A0A317YNA3</accession>
<comment type="caution">
    <text evidence="3">The sequence shown here is derived from an EMBL/GenBank/DDBJ whole genome shotgun (WGS) entry which is preliminary data.</text>
</comment>
<proteinExistence type="predicted"/>
<dbReference type="Pfam" id="PF09524">
    <property type="entry name" value="Phg_2220_C"/>
    <property type="match status" value="1"/>
</dbReference>
<gene>
    <name evidence="3" type="ORF">DD902_11450</name>
</gene>
<dbReference type="EMBL" id="QEIT01000075">
    <property type="protein sequence ID" value="PWZ73269.1"/>
    <property type="molecule type" value="Genomic_DNA"/>
</dbReference>
<evidence type="ECO:0000313" key="3">
    <source>
        <dbReference type="EMBL" id="PWZ73269.1"/>
    </source>
</evidence>
<evidence type="ECO:0000259" key="2">
    <source>
        <dbReference type="Pfam" id="PF09524"/>
    </source>
</evidence>
<protein>
    <submittedName>
        <fullName evidence="3">Replication protein</fullName>
    </submittedName>
</protein>
<dbReference type="NCBIfam" id="TIGR02220">
    <property type="entry name" value="phg_TIGR02220"/>
    <property type="match status" value="1"/>
</dbReference>
<dbReference type="Proteomes" id="UP000246800">
    <property type="component" value="Unassembled WGS sequence"/>
</dbReference>
<organism evidence="3 4">
    <name type="scientific">Staphylococcus pseudintermedius</name>
    <dbReference type="NCBI Taxonomy" id="283734"/>
    <lineage>
        <taxon>Bacteria</taxon>
        <taxon>Bacillati</taxon>
        <taxon>Bacillota</taxon>
        <taxon>Bacilli</taxon>
        <taxon>Bacillales</taxon>
        <taxon>Staphylococcaceae</taxon>
        <taxon>Staphylococcus</taxon>
        <taxon>Staphylococcus intermedius group</taxon>
    </lineage>
</organism>
<evidence type="ECO:0000313" key="4">
    <source>
        <dbReference type="Proteomes" id="UP000246800"/>
    </source>
</evidence>
<feature type="region of interest" description="Disordered" evidence="1">
    <location>
        <begin position="104"/>
        <end position="154"/>
    </location>
</feature>